<evidence type="ECO:0000256" key="1">
    <source>
        <dbReference type="SAM" id="MobiDB-lite"/>
    </source>
</evidence>
<evidence type="ECO:0000259" key="3">
    <source>
        <dbReference type="PROSITE" id="PS51724"/>
    </source>
</evidence>
<dbReference type="Proteomes" id="UP000500938">
    <property type="component" value="Chromosome"/>
</dbReference>
<dbReference type="KEGG" id="ggr:HKW67_15865"/>
<dbReference type="InterPro" id="IPR007730">
    <property type="entry name" value="SPOR-like_dom"/>
</dbReference>
<dbReference type="Pfam" id="PF13174">
    <property type="entry name" value="TPR_6"/>
    <property type="match status" value="1"/>
</dbReference>
<feature type="compositionally biased region" description="Basic and acidic residues" evidence="1">
    <location>
        <begin position="205"/>
        <end position="222"/>
    </location>
</feature>
<organism evidence="4 5">
    <name type="scientific">Gemmatimonas groenlandica</name>
    <dbReference type="NCBI Taxonomy" id="2732249"/>
    <lineage>
        <taxon>Bacteria</taxon>
        <taxon>Pseudomonadati</taxon>
        <taxon>Gemmatimonadota</taxon>
        <taxon>Gemmatimonadia</taxon>
        <taxon>Gemmatimonadales</taxon>
        <taxon>Gemmatimonadaceae</taxon>
        <taxon>Gemmatimonas</taxon>
    </lineage>
</organism>
<feature type="chain" id="PRO_5026817157" evidence="2">
    <location>
        <begin position="26"/>
        <end position="302"/>
    </location>
</feature>
<feature type="compositionally biased region" description="Low complexity" evidence="1">
    <location>
        <begin position="195"/>
        <end position="204"/>
    </location>
</feature>
<feature type="domain" description="SPOR" evidence="3">
    <location>
        <begin position="226"/>
        <end position="300"/>
    </location>
</feature>
<dbReference type="Pfam" id="PF05036">
    <property type="entry name" value="SPOR"/>
    <property type="match status" value="1"/>
</dbReference>
<evidence type="ECO:0000313" key="4">
    <source>
        <dbReference type="EMBL" id="QJR36885.1"/>
    </source>
</evidence>
<dbReference type="PROSITE" id="PS51724">
    <property type="entry name" value="SPOR"/>
    <property type="match status" value="1"/>
</dbReference>
<dbReference type="InterPro" id="IPR019734">
    <property type="entry name" value="TPR_rpt"/>
</dbReference>
<dbReference type="InterPro" id="IPR011990">
    <property type="entry name" value="TPR-like_helical_dom_sf"/>
</dbReference>
<dbReference type="GO" id="GO:0042834">
    <property type="term" value="F:peptidoglycan binding"/>
    <property type="evidence" value="ECO:0007669"/>
    <property type="project" value="InterPro"/>
</dbReference>
<dbReference type="AlphaFoldDB" id="A0A6M4IRX3"/>
<accession>A0A6M4IRX3</accession>
<feature type="signal peptide" evidence="2">
    <location>
        <begin position="1"/>
        <end position="25"/>
    </location>
</feature>
<protein>
    <submittedName>
        <fullName evidence="4">Tetratricopeptide repeat protein</fullName>
    </submittedName>
</protein>
<name>A0A6M4IRX3_9BACT</name>
<proteinExistence type="predicted"/>
<keyword evidence="5" id="KW-1185">Reference proteome</keyword>
<dbReference type="Gene3D" id="3.30.70.1070">
    <property type="entry name" value="Sporulation related repeat"/>
    <property type="match status" value="1"/>
</dbReference>
<dbReference type="SUPFAM" id="SSF110997">
    <property type="entry name" value="Sporulation related repeat"/>
    <property type="match status" value="1"/>
</dbReference>
<dbReference type="Gene3D" id="1.25.40.10">
    <property type="entry name" value="Tetratricopeptide repeat domain"/>
    <property type="match status" value="1"/>
</dbReference>
<sequence length="302" mass="32806">MMRRTLMLAAVGCAALLSIAPTASAQVTPAVERTTARARAMLDGGEGTAARTLLDSLVGAVPVGTLDLAEALYWRAVLAERVGEAERDWKRLVIDVPLSPRAPDALVRLGELDMLRGHPADARVYFTRLLRDFPSGAYRAKGLLWLTRSYFEERNMADGCGALDSLRGEQIPDGELRLQSDELQRRCIGGRLNIPASSAPAASKSAEKAVQKPTERPPEAPAEKPAAGAGRYSVQLAAYDTRAEASDAVKRFAKRDIDARIDGEQKPFRVRTGYYVMRADAINALNKLKKLGFDGFVAERAP</sequence>
<keyword evidence="2" id="KW-0732">Signal</keyword>
<dbReference type="EMBL" id="CP053085">
    <property type="protein sequence ID" value="QJR36885.1"/>
    <property type="molecule type" value="Genomic_DNA"/>
</dbReference>
<dbReference type="InterPro" id="IPR036680">
    <property type="entry name" value="SPOR-like_sf"/>
</dbReference>
<evidence type="ECO:0000313" key="5">
    <source>
        <dbReference type="Proteomes" id="UP000500938"/>
    </source>
</evidence>
<feature type="region of interest" description="Disordered" evidence="1">
    <location>
        <begin position="194"/>
        <end position="229"/>
    </location>
</feature>
<reference evidence="4 5" key="1">
    <citation type="submission" date="2020-05" db="EMBL/GenBank/DDBJ databases">
        <title>Complete genome sequence of Gemmatimonas greenlandica TET16.</title>
        <authorList>
            <person name="Zeng Y."/>
        </authorList>
    </citation>
    <scope>NUCLEOTIDE SEQUENCE [LARGE SCALE GENOMIC DNA]</scope>
    <source>
        <strain evidence="4 5">TET16</strain>
    </source>
</reference>
<evidence type="ECO:0000256" key="2">
    <source>
        <dbReference type="SAM" id="SignalP"/>
    </source>
</evidence>
<gene>
    <name evidence="4" type="ORF">HKW67_15865</name>
</gene>